<feature type="transmembrane region" description="Helical" evidence="7">
    <location>
        <begin position="752"/>
        <end position="775"/>
    </location>
</feature>
<feature type="transmembrane region" description="Helical" evidence="7">
    <location>
        <begin position="396"/>
        <end position="416"/>
    </location>
</feature>
<feature type="transmembrane region" description="Helical" evidence="7">
    <location>
        <begin position="478"/>
        <end position="497"/>
    </location>
</feature>
<feature type="transmembrane region" description="Helical" evidence="7">
    <location>
        <begin position="787"/>
        <end position="811"/>
    </location>
</feature>
<feature type="transmembrane region" description="Helical" evidence="7">
    <location>
        <begin position="422"/>
        <end position="443"/>
    </location>
</feature>
<feature type="domain" description="ABC3 transporter permease C-terminal" evidence="8">
    <location>
        <begin position="701"/>
        <end position="815"/>
    </location>
</feature>
<keyword evidence="2" id="KW-1003">Cell membrane</keyword>
<dbReference type="PANTHER" id="PTHR30572">
    <property type="entry name" value="MEMBRANE COMPONENT OF TRANSPORTER-RELATED"/>
    <property type="match status" value="1"/>
</dbReference>
<keyword evidence="10" id="KW-1185">Reference proteome</keyword>
<feature type="transmembrane region" description="Helical" evidence="7">
    <location>
        <begin position="305"/>
        <end position="327"/>
    </location>
</feature>
<keyword evidence="5 7" id="KW-0472">Membrane</keyword>
<dbReference type="GO" id="GO:0022857">
    <property type="term" value="F:transmembrane transporter activity"/>
    <property type="evidence" value="ECO:0007669"/>
    <property type="project" value="TreeGrafter"/>
</dbReference>
<comment type="similarity">
    <text evidence="6">Belongs to the ABC-4 integral membrane protein family.</text>
</comment>
<dbReference type="InterPro" id="IPR003838">
    <property type="entry name" value="ABC3_permease_C"/>
</dbReference>
<feature type="transmembrane region" description="Helical" evidence="7">
    <location>
        <begin position="700"/>
        <end position="723"/>
    </location>
</feature>
<comment type="caution">
    <text evidence="9">The sequence shown here is derived from an EMBL/GenBank/DDBJ whole genome shotgun (WGS) entry which is preliminary data.</text>
</comment>
<dbReference type="GO" id="GO:0005886">
    <property type="term" value="C:plasma membrane"/>
    <property type="evidence" value="ECO:0007669"/>
    <property type="project" value="UniProtKB-SubCell"/>
</dbReference>
<name>A0A7W7GTE7_9ACTN</name>
<feature type="transmembrane region" description="Helical" evidence="7">
    <location>
        <begin position="347"/>
        <end position="369"/>
    </location>
</feature>
<feature type="transmembrane region" description="Helical" evidence="7">
    <location>
        <begin position="257"/>
        <end position="277"/>
    </location>
</feature>
<evidence type="ECO:0000256" key="1">
    <source>
        <dbReference type="ARBA" id="ARBA00004651"/>
    </source>
</evidence>
<proteinExistence type="inferred from homology"/>
<sequence>MIRLALRMLRHRPGSALATFLALTVGATILVSMAVLVESGLLHRPEPRHYAAADLVVARPELAVTGKDLDGTTLTSRVDLPEGGTLAIDLAQRLRRVPGVTAAVADRAIPLFTPAGPATGHGWDSAALAPYRLVDGRAPQRDDEVVLDAGTAAGAAPGTRTEMVIGGVAASYRISGIVEATAPRVFFTEGRATALAPRPDRVDAIGLTLAPGADRGAVDRLAAEAGTEVYAGAARGRLERTGDTVAAGLLVQIGASFGGYVVMLVVFVVAGTVGLSVRHRRRDFALLRAIAATPAQVRRMVMAEAALIGVAGVASGVPAGLFATRWVQRELTARAFLPDGFPLAPGLLSAAGVALTTILVAVLAALVAARRVTGIRPVEALGEVAVEPGGRSRVRLISGLVVFAGAAGSSTVTVGAGGQVALAGAIGMLYLYVMTVALLAPWINRAATRLLQPLLSRIWGAGGHLAVANLRANARGTATVLTGLVLAVGFGGSVWFLQDNIERSAVVQARDGMLASWALSSPAGLAPTTAAKARELPGVQAVSAVRRTSVVVKIFGGEAETVPVMAVDDVSAFDLGVDEGSMADLRGPAMAVSAIRAGSQGWHLGEEVALWLGDGTPVTLRVAAIYERGLGFGDIVLPRDVVTGHTAGDTDDEVLVTLAPGAVVDPRLATLGPAATLVDTGRRTGRLAADLTLSAWLNKMLVGVMVGYAVLAVANTMVMAALARRRELALLRIVGVTPRQARRMVRAEQAGLLGVALVIGGTIAALTLVAVVHALTGDLVPYVPPLGLAVVVGGTALLALTTTILPIGYLLRTPPLEHLGVKE</sequence>
<dbReference type="RefSeq" id="WP_185038320.1">
    <property type="nucleotide sequence ID" value="NZ_BAABFG010000005.1"/>
</dbReference>
<reference evidence="9 10" key="1">
    <citation type="submission" date="2020-08" db="EMBL/GenBank/DDBJ databases">
        <title>Sequencing the genomes of 1000 actinobacteria strains.</title>
        <authorList>
            <person name="Klenk H.-P."/>
        </authorList>
    </citation>
    <scope>NUCLEOTIDE SEQUENCE [LARGE SCALE GENOMIC DNA]</scope>
    <source>
        <strain evidence="9 10">DSM 45809</strain>
    </source>
</reference>
<dbReference type="Proteomes" id="UP000546162">
    <property type="component" value="Unassembled WGS sequence"/>
</dbReference>
<evidence type="ECO:0000259" key="8">
    <source>
        <dbReference type="Pfam" id="PF02687"/>
    </source>
</evidence>
<evidence type="ECO:0000256" key="2">
    <source>
        <dbReference type="ARBA" id="ARBA00022475"/>
    </source>
</evidence>
<dbReference type="PANTHER" id="PTHR30572:SF4">
    <property type="entry name" value="ABC TRANSPORTER PERMEASE YTRF"/>
    <property type="match status" value="1"/>
</dbReference>
<dbReference type="Pfam" id="PF02687">
    <property type="entry name" value="FtsX"/>
    <property type="match status" value="2"/>
</dbReference>
<evidence type="ECO:0000256" key="6">
    <source>
        <dbReference type="ARBA" id="ARBA00038076"/>
    </source>
</evidence>
<feature type="domain" description="ABC3 transporter permease C-terminal" evidence="8">
    <location>
        <begin position="257"/>
        <end position="375"/>
    </location>
</feature>
<dbReference type="InterPro" id="IPR050250">
    <property type="entry name" value="Macrolide_Exporter_MacB"/>
</dbReference>
<evidence type="ECO:0000256" key="3">
    <source>
        <dbReference type="ARBA" id="ARBA00022692"/>
    </source>
</evidence>
<keyword evidence="3 7" id="KW-0812">Transmembrane</keyword>
<evidence type="ECO:0000313" key="10">
    <source>
        <dbReference type="Proteomes" id="UP000546162"/>
    </source>
</evidence>
<accession>A0A7W7GTE7</accession>
<evidence type="ECO:0000313" key="9">
    <source>
        <dbReference type="EMBL" id="MBB4737983.1"/>
    </source>
</evidence>
<comment type="subcellular location">
    <subcellularLocation>
        <location evidence="1">Cell membrane</location>
        <topology evidence="1">Multi-pass membrane protein</topology>
    </subcellularLocation>
</comment>
<dbReference type="AlphaFoldDB" id="A0A7W7GTE7"/>
<evidence type="ECO:0000256" key="7">
    <source>
        <dbReference type="SAM" id="Phobius"/>
    </source>
</evidence>
<gene>
    <name evidence="9" type="ORF">BJY16_001442</name>
</gene>
<protein>
    <submittedName>
        <fullName evidence="9">Putative ABC transport system permease protein</fullName>
    </submittedName>
</protein>
<evidence type="ECO:0000256" key="5">
    <source>
        <dbReference type="ARBA" id="ARBA00023136"/>
    </source>
</evidence>
<dbReference type="EMBL" id="JACHNB010000001">
    <property type="protein sequence ID" value="MBB4737983.1"/>
    <property type="molecule type" value="Genomic_DNA"/>
</dbReference>
<keyword evidence="4 7" id="KW-1133">Transmembrane helix</keyword>
<organism evidence="9 10">
    <name type="scientific">Actinoplanes octamycinicus</name>
    <dbReference type="NCBI Taxonomy" id="135948"/>
    <lineage>
        <taxon>Bacteria</taxon>
        <taxon>Bacillati</taxon>
        <taxon>Actinomycetota</taxon>
        <taxon>Actinomycetes</taxon>
        <taxon>Micromonosporales</taxon>
        <taxon>Micromonosporaceae</taxon>
        <taxon>Actinoplanes</taxon>
    </lineage>
</organism>
<evidence type="ECO:0000256" key="4">
    <source>
        <dbReference type="ARBA" id="ARBA00022989"/>
    </source>
</evidence>